<comment type="caution">
    <text evidence="1">The sequence shown here is derived from an EMBL/GenBank/DDBJ whole genome shotgun (WGS) entry which is preliminary data.</text>
</comment>
<protein>
    <submittedName>
        <fullName evidence="1">Uncharacterized protein</fullName>
    </submittedName>
</protein>
<evidence type="ECO:0000313" key="1">
    <source>
        <dbReference type="EMBL" id="KAK8947834.1"/>
    </source>
</evidence>
<gene>
    <name evidence="1" type="ORF">KSP40_PGU011913</name>
</gene>
<organism evidence="1 2">
    <name type="scientific">Platanthera guangdongensis</name>
    <dbReference type="NCBI Taxonomy" id="2320717"/>
    <lineage>
        <taxon>Eukaryota</taxon>
        <taxon>Viridiplantae</taxon>
        <taxon>Streptophyta</taxon>
        <taxon>Embryophyta</taxon>
        <taxon>Tracheophyta</taxon>
        <taxon>Spermatophyta</taxon>
        <taxon>Magnoliopsida</taxon>
        <taxon>Liliopsida</taxon>
        <taxon>Asparagales</taxon>
        <taxon>Orchidaceae</taxon>
        <taxon>Orchidoideae</taxon>
        <taxon>Orchideae</taxon>
        <taxon>Orchidinae</taxon>
        <taxon>Platanthera</taxon>
    </lineage>
</organism>
<reference evidence="1 2" key="1">
    <citation type="journal article" date="2022" name="Nat. Plants">
        <title>Genomes of leafy and leafless Platanthera orchids illuminate the evolution of mycoheterotrophy.</title>
        <authorList>
            <person name="Li M.H."/>
            <person name="Liu K.W."/>
            <person name="Li Z."/>
            <person name="Lu H.C."/>
            <person name="Ye Q.L."/>
            <person name="Zhang D."/>
            <person name="Wang J.Y."/>
            <person name="Li Y.F."/>
            <person name="Zhong Z.M."/>
            <person name="Liu X."/>
            <person name="Yu X."/>
            <person name="Liu D.K."/>
            <person name="Tu X.D."/>
            <person name="Liu B."/>
            <person name="Hao Y."/>
            <person name="Liao X.Y."/>
            <person name="Jiang Y.T."/>
            <person name="Sun W.H."/>
            <person name="Chen J."/>
            <person name="Chen Y.Q."/>
            <person name="Ai Y."/>
            <person name="Zhai J.W."/>
            <person name="Wu S.S."/>
            <person name="Zhou Z."/>
            <person name="Hsiao Y.Y."/>
            <person name="Wu W.L."/>
            <person name="Chen Y.Y."/>
            <person name="Lin Y.F."/>
            <person name="Hsu J.L."/>
            <person name="Li C.Y."/>
            <person name="Wang Z.W."/>
            <person name="Zhao X."/>
            <person name="Zhong W.Y."/>
            <person name="Ma X.K."/>
            <person name="Ma L."/>
            <person name="Huang J."/>
            <person name="Chen G.Z."/>
            <person name="Huang M.Z."/>
            <person name="Huang L."/>
            <person name="Peng D.H."/>
            <person name="Luo Y.B."/>
            <person name="Zou S.Q."/>
            <person name="Chen S.P."/>
            <person name="Lan S."/>
            <person name="Tsai W.C."/>
            <person name="Van de Peer Y."/>
            <person name="Liu Z.J."/>
        </authorList>
    </citation>
    <scope>NUCLEOTIDE SEQUENCE [LARGE SCALE GENOMIC DNA]</scope>
    <source>
        <strain evidence="1">Lor288</strain>
    </source>
</reference>
<proteinExistence type="predicted"/>
<dbReference type="EMBL" id="JBBWWR010000016">
    <property type="protein sequence ID" value="KAK8947834.1"/>
    <property type="molecule type" value="Genomic_DNA"/>
</dbReference>
<accession>A0ABR2LRD0</accession>
<sequence>MRRIVDQANPHRHVLSKPSMQWGPICKTRIKCIKYGNMFRYVGGHDKDNSFKARLMPNSLMLPKPTVCAIRARRISSSTSGSKFKSFTSETSLISMLNCPFQDGRTWKERMSSTGAQVRTDFPVMKKVGAQNGKEVVGRRHNSAPRSRPILSSTGTPEHQIMKLLQECKTAVGRTAAN</sequence>
<keyword evidence="2" id="KW-1185">Reference proteome</keyword>
<dbReference type="Proteomes" id="UP001412067">
    <property type="component" value="Unassembled WGS sequence"/>
</dbReference>
<evidence type="ECO:0000313" key="2">
    <source>
        <dbReference type="Proteomes" id="UP001412067"/>
    </source>
</evidence>
<name>A0ABR2LRD0_9ASPA</name>